<evidence type="ECO:0000256" key="1">
    <source>
        <dbReference type="ARBA" id="ARBA00004370"/>
    </source>
</evidence>
<dbReference type="InterPro" id="IPR001054">
    <property type="entry name" value="A/G_cyclase"/>
</dbReference>
<evidence type="ECO:0000256" key="7">
    <source>
        <dbReference type="SAM" id="Phobius"/>
    </source>
</evidence>
<evidence type="ECO:0000256" key="4">
    <source>
        <dbReference type="ARBA" id="ARBA00022989"/>
    </source>
</evidence>
<dbReference type="InterPro" id="IPR029787">
    <property type="entry name" value="Nucleotide_cyclase"/>
</dbReference>
<keyword evidence="6" id="KW-0456">Lyase</keyword>
<dbReference type="CDD" id="cd07302">
    <property type="entry name" value="CHD"/>
    <property type="match status" value="1"/>
</dbReference>
<proteinExistence type="predicted"/>
<comment type="subcellular location">
    <subcellularLocation>
        <location evidence="1">Membrane</location>
    </subcellularLocation>
</comment>
<accession>A0AAU9KXI3</accession>
<keyword evidence="4 7" id="KW-1133">Transmembrane helix</keyword>
<feature type="transmembrane region" description="Helical" evidence="7">
    <location>
        <begin position="160"/>
        <end position="180"/>
    </location>
</feature>
<dbReference type="GO" id="GO:0000166">
    <property type="term" value="F:nucleotide binding"/>
    <property type="evidence" value="ECO:0007669"/>
    <property type="project" value="UniProtKB-KW"/>
</dbReference>
<dbReference type="SUPFAM" id="SSF55073">
    <property type="entry name" value="Nucleotide cyclase"/>
    <property type="match status" value="1"/>
</dbReference>
<evidence type="ECO:0000256" key="2">
    <source>
        <dbReference type="ARBA" id="ARBA00022692"/>
    </source>
</evidence>
<reference evidence="9" key="1">
    <citation type="submission" date="2021-11" db="EMBL/GenBank/DDBJ databases">
        <authorList>
            <person name="Islam A."/>
            <person name="Islam S."/>
            <person name="Flora M.S."/>
            <person name="Rahman M."/>
            <person name="Ziaur R.M."/>
            <person name="Epstein J.H."/>
            <person name="Hassan M."/>
            <person name="Klassen M."/>
            <person name="Woodard K."/>
            <person name="Webb A."/>
            <person name="Webby R.J."/>
            <person name="El Zowalaty M.E."/>
        </authorList>
    </citation>
    <scope>NUCLEOTIDE SEQUENCE</scope>
    <source>
        <strain evidence="9">Pbs3</strain>
    </source>
</reference>
<dbReference type="GO" id="GO:0016829">
    <property type="term" value="F:lyase activity"/>
    <property type="evidence" value="ECO:0007669"/>
    <property type="project" value="UniProtKB-KW"/>
</dbReference>
<dbReference type="EMBL" id="CAKKTJ010000181">
    <property type="protein sequence ID" value="CAH0477648.1"/>
    <property type="molecule type" value="Genomic_DNA"/>
</dbReference>
<keyword evidence="3" id="KW-0547">Nucleotide-binding</keyword>
<dbReference type="Pfam" id="PF00211">
    <property type="entry name" value="Guanylate_cyc"/>
    <property type="match status" value="1"/>
</dbReference>
<protein>
    <recommendedName>
        <fullName evidence="8">Guanylate cyclase domain-containing protein</fullName>
    </recommendedName>
</protein>
<evidence type="ECO:0000256" key="5">
    <source>
        <dbReference type="ARBA" id="ARBA00023136"/>
    </source>
</evidence>
<dbReference type="GO" id="GO:0009190">
    <property type="term" value="P:cyclic nucleotide biosynthetic process"/>
    <property type="evidence" value="ECO:0007669"/>
    <property type="project" value="InterPro"/>
</dbReference>
<dbReference type="PANTHER" id="PTHR11920:SF335">
    <property type="entry name" value="GUANYLATE CYCLASE"/>
    <property type="match status" value="1"/>
</dbReference>
<feature type="transmembrane region" description="Helical" evidence="7">
    <location>
        <begin position="64"/>
        <end position="84"/>
    </location>
</feature>
<dbReference type="PROSITE" id="PS50125">
    <property type="entry name" value="GUANYLATE_CYCLASE_2"/>
    <property type="match status" value="1"/>
</dbReference>
<dbReference type="GO" id="GO:0016020">
    <property type="term" value="C:membrane"/>
    <property type="evidence" value="ECO:0007669"/>
    <property type="project" value="UniProtKB-SubCell"/>
</dbReference>
<evidence type="ECO:0000313" key="9">
    <source>
        <dbReference type="EMBL" id="CAH0477648.1"/>
    </source>
</evidence>
<keyword evidence="5 7" id="KW-0472">Membrane</keyword>
<feature type="transmembrane region" description="Helical" evidence="7">
    <location>
        <begin position="25"/>
        <end position="44"/>
    </location>
</feature>
<evidence type="ECO:0000256" key="3">
    <source>
        <dbReference type="ARBA" id="ARBA00022741"/>
    </source>
</evidence>
<evidence type="ECO:0000313" key="10">
    <source>
        <dbReference type="Proteomes" id="UP001160483"/>
    </source>
</evidence>
<feature type="transmembrane region" description="Helical" evidence="7">
    <location>
        <begin position="122"/>
        <end position="140"/>
    </location>
</feature>
<dbReference type="GO" id="GO:0035556">
    <property type="term" value="P:intracellular signal transduction"/>
    <property type="evidence" value="ECO:0007669"/>
    <property type="project" value="InterPro"/>
</dbReference>
<name>A0AAU9KXI3_9STRA</name>
<comment type="caution">
    <text evidence="9">The sequence shown here is derived from an EMBL/GenBank/DDBJ whole genome shotgun (WGS) entry which is preliminary data.</text>
</comment>
<dbReference type="Gene3D" id="3.30.70.1230">
    <property type="entry name" value="Nucleotide cyclase"/>
    <property type="match status" value="1"/>
</dbReference>
<organism evidence="9 10">
    <name type="scientific">Peronospora belbahrii</name>
    <dbReference type="NCBI Taxonomy" id="622444"/>
    <lineage>
        <taxon>Eukaryota</taxon>
        <taxon>Sar</taxon>
        <taxon>Stramenopiles</taxon>
        <taxon>Oomycota</taxon>
        <taxon>Peronosporomycetes</taxon>
        <taxon>Peronosporales</taxon>
        <taxon>Peronosporaceae</taxon>
        <taxon>Peronospora</taxon>
    </lineage>
</organism>
<dbReference type="SMART" id="SM00044">
    <property type="entry name" value="CYCc"/>
    <property type="match status" value="1"/>
</dbReference>
<sequence>MRDLIVKLFSISTSYEDGSHISPKMYAILLLIRSSFAIVAILVARRVRSKFVLYSETRLCNVLLGFYLVGLLSFTLAQSLLWGLSYDADIDTSPCYVDLCLDTVLVMFVVSNGRSISYRHVVVFNVLALFIVSITTLVSLQRYHQDAAKLNSWFKTGYPIVLTYFSVVANIIASHSVKFFTRRQIWLKTRTQLETMNADRLLYQMLPAAVVMRLKEGDMVCDQHQQVGILFSDIKGFTSIASQAATAQVVNILASLFCAFDKLTEKHGVFKMQTIRDAYVIVSGLPYADMSLDSDLVVNVDMSNADTGTSNALGYLSDTLRGSSIKSWPPRLRRNTLRNKKHKNQLHLRSHIRDLLAMARDMHKETTLCYDKWGPDALTANELESNGVPEKILVSFVVQEVVKDMPDIRCTPYRTMNFTNVPMMPPISSILLSPMEKLVTTAPF</sequence>
<evidence type="ECO:0000256" key="6">
    <source>
        <dbReference type="ARBA" id="ARBA00023239"/>
    </source>
</evidence>
<keyword evidence="2 7" id="KW-0812">Transmembrane</keyword>
<dbReference type="Proteomes" id="UP001160483">
    <property type="component" value="Unassembled WGS sequence"/>
</dbReference>
<gene>
    <name evidence="9" type="ORF">PBS003_LOCUS4388</name>
</gene>
<dbReference type="PANTHER" id="PTHR11920">
    <property type="entry name" value="GUANYLYL CYCLASE"/>
    <property type="match status" value="1"/>
</dbReference>
<feature type="domain" description="Guanylate cyclase" evidence="8">
    <location>
        <begin position="228"/>
        <end position="384"/>
    </location>
</feature>
<dbReference type="AlphaFoldDB" id="A0AAU9KXI3"/>
<feature type="transmembrane region" description="Helical" evidence="7">
    <location>
        <begin position="90"/>
        <end position="110"/>
    </location>
</feature>
<evidence type="ECO:0000259" key="8">
    <source>
        <dbReference type="PROSITE" id="PS50125"/>
    </source>
</evidence>
<dbReference type="InterPro" id="IPR050401">
    <property type="entry name" value="Cyclic_nucleotide_synthase"/>
</dbReference>